<sequence>MRKILVLSLSALALSACGGGGGKSAIVNACVEEGEDKAMCSCVADALEEGTDEETFALIAKGAKGGDVEASMEELPLDKKMSLAMVMMGAATTCAK</sequence>
<reference evidence="3" key="1">
    <citation type="journal article" date="2011" name="J. Bacteriol.">
        <title>Genome sequences of eight morphologically diverse alphaproteobacteria.</title>
        <authorList>
            <consortium name="US DOE Joint Genome Institute"/>
            <person name="Brown P.J."/>
            <person name="Kysela D.T."/>
            <person name="Buechlein A."/>
            <person name="Hemmerich C."/>
            <person name="Brun Y.V."/>
        </authorList>
    </citation>
    <scope>NUCLEOTIDE SEQUENCE [LARGE SCALE GENOMIC DNA]</scope>
    <source>
        <strain evidence="3">ATCC 49814 / DSM 5838 / IFAM 1418</strain>
    </source>
</reference>
<dbReference type="HOGENOM" id="CLU_2355878_0_0_5"/>
<gene>
    <name evidence="2" type="ordered locus">Hbal_0743</name>
</gene>
<proteinExistence type="predicted"/>
<evidence type="ECO:0008006" key="4">
    <source>
        <dbReference type="Google" id="ProtNLM"/>
    </source>
</evidence>
<dbReference type="EMBL" id="CP001678">
    <property type="protein sequence ID" value="ACT58437.1"/>
    <property type="molecule type" value="Genomic_DNA"/>
</dbReference>
<dbReference type="AlphaFoldDB" id="C6XPF1"/>
<feature type="chain" id="PRO_5002974073" description="Lipoprotein" evidence="1">
    <location>
        <begin position="19"/>
        <end position="96"/>
    </location>
</feature>
<dbReference type="RefSeq" id="WP_015826587.1">
    <property type="nucleotide sequence ID" value="NC_012982.1"/>
</dbReference>
<dbReference type="PROSITE" id="PS51257">
    <property type="entry name" value="PROKAR_LIPOPROTEIN"/>
    <property type="match status" value="1"/>
</dbReference>
<dbReference type="OrthoDB" id="7632440at2"/>
<organism evidence="2 3">
    <name type="scientific">Hirschia baltica (strain ATCC 49814 / DSM 5838 / IFAM 1418)</name>
    <dbReference type="NCBI Taxonomy" id="582402"/>
    <lineage>
        <taxon>Bacteria</taxon>
        <taxon>Pseudomonadati</taxon>
        <taxon>Pseudomonadota</taxon>
        <taxon>Alphaproteobacteria</taxon>
        <taxon>Hyphomonadales</taxon>
        <taxon>Hyphomonadaceae</taxon>
        <taxon>Hirschia</taxon>
    </lineage>
</organism>
<evidence type="ECO:0000313" key="2">
    <source>
        <dbReference type="EMBL" id="ACT58437.1"/>
    </source>
</evidence>
<dbReference type="KEGG" id="hba:Hbal_0743"/>
<keyword evidence="3" id="KW-1185">Reference proteome</keyword>
<feature type="signal peptide" evidence="1">
    <location>
        <begin position="1"/>
        <end position="18"/>
    </location>
</feature>
<dbReference type="eggNOG" id="ENOG5032I3X">
    <property type="taxonomic scope" value="Bacteria"/>
</dbReference>
<evidence type="ECO:0000313" key="3">
    <source>
        <dbReference type="Proteomes" id="UP000002745"/>
    </source>
</evidence>
<dbReference type="Proteomes" id="UP000002745">
    <property type="component" value="Chromosome"/>
</dbReference>
<protein>
    <recommendedName>
        <fullName evidence="4">Lipoprotein</fullName>
    </recommendedName>
</protein>
<evidence type="ECO:0000256" key="1">
    <source>
        <dbReference type="SAM" id="SignalP"/>
    </source>
</evidence>
<name>C6XPF1_HIRBI</name>
<keyword evidence="1" id="KW-0732">Signal</keyword>
<accession>C6XPF1</accession>